<comment type="caution">
    <text evidence="6">Lacks conserved residue(s) required for the propagation of feature annotation.</text>
</comment>
<dbReference type="EC" id="1.7.1.17" evidence="6"/>
<keyword evidence="2 6" id="KW-0288">FMN</keyword>
<comment type="catalytic activity">
    <reaction evidence="6">
        <text>2 a quinone + NADH + H(+) = 2 a 1,4-benzosemiquinone + NAD(+)</text>
        <dbReference type="Rhea" id="RHEA:65952"/>
        <dbReference type="ChEBI" id="CHEBI:15378"/>
        <dbReference type="ChEBI" id="CHEBI:57540"/>
        <dbReference type="ChEBI" id="CHEBI:57945"/>
        <dbReference type="ChEBI" id="CHEBI:132124"/>
        <dbReference type="ChEBI" id="CHEBI:134225"/>
    </reaction>
</comment>
<keyword evidence="3 6" id="KW-0560">Oxidoreductase</keyword>
<reference evidence="8 9" key="1">
    <citation type="submission" date="2018-01" db="EMBL/GenBank/DDBJ databases">
        <title>Saezia sanguinis gen. nov., sp. nov., in the order Burkholderiales isolated from human blood.</title>
        <authorList>
            <person name="Medina-Pascual M.J."/>
            <person name="Valdezate S."/>
            <person name="Monzon S."/>
            <person name="Cuesta I."/>
            <person name="Carrasco G."/>
            <person name="Villalon P."/>
            <person name="Saez-Nieto J.A."/>
        </authorList>
    </citation>
    <scope>NUCLEOTIDE SEQUENCE [LARGE SCALE GENOMIC DNA]</scope>
    <source>
        <strain evidence="8 9">CNM695-12</strain>
    </source>
</reference>
<gene>
    <name evidence="8" type="primary">azoR1</name>
    <name evidence="6" type="synonym">azoR</name>
    <name evidence="8" type="ORF">CUZ56_02744</name>
</gene>
<evidence type="ECO:0000256" key="6">
    <source>
        <dbReference type="HAMAP-Rule" id="MF_01216"/>
    </source>
</evidence>
<dbReference type="PANTHER" id="PTHR43741:SF4">
    <property type="entry name" value="FMN-DEPENDENT NADH:QUINONE OXIDOREDUCTASE"/>
    <property type="match status" value="1"/>
</dbReference>
<dbReference type="GO" id="GO:0016655">
    <property type="term" value="F:oxidoreductase activity, acting on NAD(P)H, quinone or similar compound as acceptor"/>
    <property type="evidence" value="ECO:0007669"/>
    <property type="project" value="InterPro"/>
</dbReference>
<dbReference type="AlphaFoldDB" id="A0A433SA95"/>
<proteinExistence type="inferred from homology"/>
<comment type="caution">
    <text evidence="8">The sequence shown here is derived from an EMBL/GenBank/DDBJ whole genome shotgun (WGS) entry which is preliminary data.</text>
</comment>
<evidence type="ECO:0000256" key="5">
    <source>
        <dbReference type="ARBA" id="ARBA00048542"/>
    </source>
</evidence>
<dbReference type="OrthoDB" id="9787136at2"/>
<dbReference type="GO" id="GO:0016652">
    <property type="term" value="F:oxidoreductase activity, acting on NAD(P)H as acceptor"/>
    <property type="evidence" value="ECO:0007669"/>
    <property type="project" value="UniProtKB-UniRule"/>
</dbReference>
<dbReference type="EMBL" id="PQSP01000010">
    <property type="protein sequence ID" value="RUS65658.1"/>
    <property type="molecule type" value="Genomic_DNA"/>
</dbReference>
<dbReference type="InterPro" id="IPR050104">
    <property type="entry name" value="FMN-dep_NADH:Q_OxRdtase_AzoR1"/>
</dbReference>
<dbReference type="InterPro" id="IPR029039">
    <property type="entry name" value="Flavoprotein-like_sf"/>
</dbReference>
<dbReference type="Pfam" id="PF02525">
    <property type="entry name" value="Flavodoxin_2"/>
    <property type="match status" value="1"/>
</dbReference>
<comment type="similarity">
    <text evidence="6">Belongs to the azoreductase type 1 family.</text>
</comment>
<dbReference type="GO" id="GO:0009055">
    <property type="term" value="F:electron transfer activity"/>
    <property type="evidence" value="ECO:0007669"/>
    <property type="project" value="UniProtKB-UniRule"/>
</dbReference>
<keyword evidence="9" id="KW-1185">Reference proteome</keyword>
<dbReference type="InterPro" id="IPR023048">
    <property type="entry name" value="NADH:quinone_OxRdtase_FMN_depd"/>
</dbReference>
<feature type="binding site" evidence="6">
    <location>
        <begin position="15"/>
        <end position="17"/>
    </location>
    <ligand>
        <name>FMN</name>
        <dbReference type="ChEBI" id="CHEBI:58210"/>
    </ligand>
</feature>
<evidence type="ECO:0000256" key="1">
    <source>
        <dbReference type="ARBA" id="ARBA00022630"/>
    </source>
</evidence>
<dbReference type="Proteomes" id="UP000286947">
    <property type="component" value="Unassembled WGS sequence"/>
</dbReference>
<evidence type="ECO:0000256" key="4">
    <source>
        <dbReference type="ARBA" id="ARBA00023027"/>
    </source>
</evidence>
<comment type="subunit">
    <text evidence="6">Homodimer.</text>
</comment>
<dbReference type="InterPro" id="IPR003680">
    <property type="entry name" value="Flavodoxin_fold"/>
</dbReference>
<evidence type="ECO:0000313" key="8">
    <source>
        <dbReference type="EMBL" id="RUS65658.1"/>
    </source>
</evidence>
<accession>A0A433SA95</accession>
<dbReference type="PANTHER" id="PTHR43741">
    <property type="entry name" value="FMN-DEPENDENT NADH-AZOREDUCTASE 1"/>
    <property type="match status" value="1"/>
</dbReference>
<comment type="function">
    <text evidence="6">Quinone reductase that provides resistance to thiol-specific stress caused by electrophilic quinones.</text>
</comment>
<organism evidence="8 9">
    <name type="scientific">Saezia sanguinis</name>
    <dbReference type="NCBI Taxonomy" id="1965230"/>
    <lineage>
        <taxon>Bacteria</taxon>
        <taxon>Pseudomonadati</taxon>
        <taxon>Pseudomonadota</taxon>
        <taxon>Betaproteobacteria</taxon>
        <taxon>Burkholderiales</taxon>
        <taxon>Saeziaceae</taxon>
        <taxon>Saezia</taxon>
    </lineage>
</organism>
<comment type="catalytic activity">
    <reaction evidence="5">
        <text>N,N-dimethyl-1,4-phenylenediamine + anthranilate + 2 NAD(+) = 2-(4-dimethylaminophenyl)diazenylbenzoate + 2 NADH + 2 H(+)</text>
        <dbReference type="Rhea" id="RHEA:55872"/>
        <dbReference type="ChEBI" id="CHEBI:15378"/>
        <dbReference type="ChEBI" id="CHEBI:15783"/>
        <dbReference type="ChEBI" id="CHEBI:16567"/>
        <dbReference type="ChEBI" id="CHEBI:57540"/>
        <dbReference type="ChEBI" id="CHEBI:57945"/>
        <dbReference type="ChEBI" id="CHEBI:71579"/>
        <dbReference type="EC" id="1.7.1.17"/>
    </reaction>
    <physiologicalReaction direction="right-to-left" evidence="5">
        <dbReference type="Rhea" id="RHEA:55874"/>
    </physiologicalReaction>
</comment>
<protein>
    <recommendedName>
        <fullName evidence="6">FMN dependent NADH:quinone oxidoreductase</fullName>
        <ecNumber evidence="6">1.6.5.-</ecNumber>
    </recommendedName>
    <alternativeName>
        <fullName evidence="6">Azo-dye reductase</fullName>
    </alternativeName>
    <alternativeName>
        <fullName evidence="6">FMN-dependent NADH-azo compound oxidoreductase</fullName>
    </alternativeName>
    <alternativeName>
        <fullName evidence="6">FMN-dependent NADH-azoreductase</fullName>
        <ecNumber evidence="6">1.7.1.17</ecNumber>
    </alternativeName>
</protein>
<dbReference type="GO" id="GO:0010181">
    <property type="term" value="F:FMN binding"/>
    <property type="evidence" value="ECO:0007669"/>
    <property type="project" value="UniProtKB-UniRule"/>
</dbReference>
<dbReference type="RefSeq" id="WP_126980908.1">
    <property type="nucleotide sequence ID" value="NZ_PQSP01000010.1"/>
</dbReference>
<comment type="function">
    <text evidence="6">Also exhibits azoreductase activity. Catalyzes the reductive cleavage of the azo bond in aromatic azo compounds to the corresponding amines.</text>
</comment>
<dbReference type="HAMAP" id="MF_01216">
    <property type="entry name" value="Azoreductase_type1"/>
    <property type="match status" value="1"/>
</dbReference>
<keyword evidence="1 6" id="KW-0285">Flavoprotein</keyword>
<dbReference type="EC" id="1.6.5.-" evidence="6"/>
<evidence type="ECO:0000313" key="9">
    <source>
        <dbReference type="Proteomes" id="UP000286947"/>
    </source>
</evidence>
<dbReference type="SUPFAM" id="SSF52218">
    <property type="entry name" value="Flavoproteins"/>
    <property type="match status" value="1"/>
</dbReference>
<evidence type="ECO:0000256" key="2">
    <source>
        <dbReference type="ARBA" id="ARBA00022643"/>
    </source>
</evidence>
<keyword evidence="4 6" id="KW-0520">NAD</keyword>
<evidence type="ECO:0000259" key="7">
    <source>
        <dbReference type="Pfam" id="PF02525"/>
    </source>
</evidence>
<evidence type="ECO:0000256" key="3">
    <source>
        <dbReference type="ARBA" id="ARBA00023002"/>
    </source>
</evidence>
<name>A0A433SA95_9BURK</name>
<feature type="domain" description="Flavodoxin-like fold" evidence="7">
    <location>
        <begin position="1"/>
        <end position="200"/>
    </location>
</feature>
<feature type="binding site" evidence="6">
    <location>
        <position position="9"/>
    </location>
    <ligand>
        <name>FMN</name>
        <dbReference type="ChEBI" id="CHEBI:58210"/>
    </ligand>
</feature>
<sequence length="211" mass="23320">MNILHIDSSPFASTSTSRMLGAKFIAALRQKYADVQVIHRDVGLNPPNHLSAAAMQAMRSGQDSNLPESVTAEIAEIDWAIQELMTCDMLVIGAPMYNHSIPSHLKAWIDQVCQARRTFKYGPHGPVGLVDDKPVFIISSRGNLYSTEALREHDFQEPFLVSILGLMGLKNVTVIRAEGIGLSEQHRAQAIEKAEQQITELVRAEKYLLAA</sequence>
<comment type="cofactor">
    <cofactor evidence="6">
        <name>FMN</name>
        <dbReference type="ChEBI" id="CHEBI:58210"/>
    </cofactor>
    <text evidence="6">Binds 1 FMN per subunit.</text>
</comment>
<dbReference type="Gene3D" id="3.40.50.360">
    <property type="match status" value="1"/>
</dbReference>